<feature type="compositionally biased region" description="Polar residues" evidence="1">
    <location>
        <begin position="2430"/>
        <end position="2439"/>
    </location>
</feature>
<feature type="region of interest" description="Disordered" evidence="1">
    <location>
        <begin position="132"/>
        <end position="179"/>
    </location>
</feature>
<evidence type="ECO:0000313" key="4">
    <source>
        <dbReference type="Proteomes" id="UP000002748"/>
    </source>
</evidence>
<feature type="compositionally biased region" description="Polar residues" evidence="1">
    <location>
        <begin position="132"/>
        <end position="147"/>
    </location>
</feature>
<feature type="region of interest" description="Disordered" evidence="1">
    <location>
        <begin position="219"/>
        <end position="243"/>
    </location>
</feature>
<dbReference type="Pfam" id="PF20262">
    <property type="entry name" value="UNC80_C"/>
    <property type="match status" value="1"/>
</dbReference>
<proteinExistence type="predicted"/>
<comment type="caution">
    <text evidence="3">The sequence shown here is derived from an EMBL/GenBank/DDBJ whole genome shotgun (WGS) entry which is preliminary data.</text>
</comment>
<feature type="compositionally biased region" description="Gly residues" evidence="1">
    <location>
        <begin position="2377"/>
        <end position="2396"/>
    </location>
</feature>
<feature type="region of interest" description="Disordered" evidence="1">
    <location>
        <begin position="2342"/>
        <end position="2469"/>
    </location>
</feature>
<evidence type="ECO:0000313" key="3">
    <source>
        <dbReference type="EMBL" id="EJT46966.1"/>
    </source>
</evidence>
<dbReference type="EMBL" id="ALBS01000266">
    <property type="protein sequence ID" value="EJT46966.1"/>
    <property type="molecule type" value="Genomic_DNA"/>
</dbReference>
<feature type="region of interest" description="Disordered" evidence="1">
    <location>
        <begin position="61"/>
        <end position="116"/>
    </location>
</feature>
<feature type="compositionally biased region" description="Polar residues" evidence="1">
    <location>
        <begin position="2071"/>
        <end position="2083"/>
    </location>
</feature>
<feature type="compositionally biased region" description="Low complexity" evidence="1">
    <location>
        <begin position="2137"/>
        <end position="2152"/>
    </location>
</feature>
<name>J5SQH8_TRIAS</name>
<sequence>MAPAASSNGAAPIRRSQDDPPSLNGSRPPSKTRGRLSEASEELRSALDAVLESEDGFTVSPVASVDHHGDPGAPVSFQPLKPPGALASSKAPPDALSTTTRGGRANGQSPSTSSTDADLLQHVDAALNGINGSARLTTHPNGSQNSFRAMGEVLPPSTGAPLNTLLEDDSANGSPAPVYHSLQGSELSLSRYDSDGASFATAPSTLKLGTFADSVETLSQTPRTATPASMRPSASTSASDSTVNVNNYSTEELYTASAMSSKASVDTFGKASATEKPQLPRLSVITNLANAPAVQEVSPGKAHWEQVKQHVLTAPTPLNERMAPQPKPQPKGKLAFVTKAAGKAAGMAASRLGLRSAVESVMGLNHTPAEQMSWDTLGVALNDQEREEASRQRRRFARDICICLDQCAYEESCRRLRRMAGKNQTPGPTPNGTMRAHSTHHFRIGYSAQSTHRTDIDDGVSAFAPFLMELHRHLPDARAKRVWSRTCPHHSAILAELGVTFIPDASSTDGERAQALEVFGTVVRNWATDSTDEELARWLWLCRALVIEDRVLRGRGLPLLVDLLHANPALPKASYAPSTAFDFESITIALLALLHALESTPARAEDQVQMAAGLLTDLAAGEVIRISVESLMDLLPGLEIEKVNSGIEHEMLWLAVGRAINTELELGDWLLRDRGAVLESLRALAAVEFFNSFSVVVKGHEDEDLIPSVAFWGDLLYEQVRGVEYKSDTVAACYLSLLLDIEIKSHQRQTEDPFSPTSQAFSDNHARLVHLLESAPKGVVDEAAARVIATTPLAVVQFALRKFLGGDLVKAGRAAVPHVLKRLKAADASDPALVTFLNWLASWHPQLFYKPLFSTAAATHKASLAGPLQVVINLQRIVGPDRFWTQADPQMVMVVLVGNVSLQPAKGKGKAESEDLPTVNVKLGRYAVLVELILALSARKLPSSSGMKDFLTQLETKLAAVLEMEEVGGPHPQGYLALLCQLFERLRFSSAWVKRTIATRLLVKWFTGGKDVLHPTIGSAAEGTQLRILHSLYTTEFAAFGPERQDVLNRTVERALSSALVTVQASMSKDDWLKLLPVLWARYGVMGQPTEQLTFLLMKCAEQLPEAVRSIVTRDLENPSSAKHLEALLKLATLYGYRYQVFTQQTVTDAKRGPLFRFNARILDFVMAEMGSSVWVTPREAQDAQLQKYGRSLPLELRQRLWDLGWNEDSQLTIHDYERVPVTLLPAESYAESTKLERSSSGSQEAPKRSKSLRAVKSRGGTVHRAVLPPIIGRLVNDQARMFINFDDSLVVVSSEELVRMFEREDPGHFARAFTENLQSEFDKALRRVNSVIQDPTPSYAYTALNAIAGYLKLNVKDNAEFAHWPVLLGTLSRIVPHVSELSLRDVRKTKSEAALLPASIYDDDQGAFRIHQPWRNAYLDVQTGQLVLLESILRSNPRDVYLIKKMLFNLQVQASFRHFPFARAWLLLVVQMFRCLNSNYNDRAELRHFVRNITQVVALHGASDIIMMGQAMVALSLCSARFRRAFGSIGFVDLMRQLYVLYVYGTPGIRDCIEYACRSFYRIHQDTFIYQTFLAICESPFDPEAAYQLLSCLSVPNGPASGVASGIRGLNDAYELEALVQMISAGPEITLAEIRTSVAERQAQKAANINLEPILFPQANIVRFLVTVIAFNAASPRAIKFLKLFTLLVPSMMKDDDERTRELLREGIDALGRFINTKCATSDESILLRFEPGEDAGEADWTAAYQEYVALVDAYATAGGVLPGTATRRLLAIINSLLSASPRGTPAVSSILGSLARASLKSKDPYAFMKHIAPLYRQHIGTVDFSSVLDALAAHIRSVSEGSGPELSAEMTALVAYEYVEPALRMLALASEASLAFIVPMRHSAIELLSAAVFLRGCDALSVLERVSMSPGLLAGVVLPFALALEPPSTASDEGRKRYEAIWLRLLRLVIHPVLGRRKARTRSQPQLHVAALHVLALQVIKAIVIRAPDAISSVTGLWAHVSASVAECIAEGSGAFHGKIGRKPRVVDWMMWSTFELLCLFRTPLNVPLRQKVQATLAGMHGADGSRPGSASSHGSDNWSPRSPRLRYASPARSLSGLARRPSARVPSMSLASSRSPSSTGTPTPAPHLLRPRLSRIQSISSPSQLSPFSPLTPPSPTGHSPPGSPTRPSFAAISEQRSAAAGPGRPLFDAFASAPTPGIGLPTSQQGKGYKRFTSDQPLRGSEKGAIVHLLGPASQVAGAAGTGWALSRPTRGNNEALLMPLSSSEIVDAVNRAVATCQAVYGYAEGEVRPWSVSDALLVISEQTRVLVENEFGRVFRPTQPSNAAAEGELGRIASAMDADREKEKELESEDDKGFFVPSPRHSYESARSERGLNGGGVPGGSGVGGSYGGGSRGHRQQPSVTLSVGDEAHSVPSLLLVPREPNPSPRSTQTQFTIPSPIDSPVGASGCFPPSPTQPNHPYQELSH</sequence>
<gene>
    <name evidence="3" type="ORF">A1Q1_04209</name>
</gene>
<feature type="region of interest" description="Disordered" evidence="1">
    <location>
        <begin position="1"/>
        <end position="45"/>
    </location>
</feature>
<dbReference type="RefSeq" id="XP_014178061.1">
    <property type="nucleotide sequence ID" value="XM_014322586.1"/>
</dbReference>
<feature type="domain" description="Protein UNC80 C-terminal" evidence="2">
    <location>
        <begin position="1465"/>
        <end position="1695"/>
    </location>
</feature>
<dbReference type="PANTHER" id="PTHR31781:SF1">
    <property type="entry name" value="PROTEIN UNC-80 HOMOLOG"/>
    <property type="match status" value="1"/>
</dbReference>
<evidence type="ECO:0000256" key="1">
    <source>
        <dbReference type="SAM" id="MobiDB-lite"/>
    </source>
</evidence>
<evidence type="ECO:0000259" key="2">
    <source>
        <dbReference type="Pfam" id="PF20262"/>
    </source>
</evidence>
<dbReference type="Proteomes" id="UP000002748">
    <property type="component" value="Unassembled WGS sequence"/>
</dbReference>
<dbReference type="GO" id="GO:0055080">
    <property type="term" value="P:monoatomic cation homeostasis"/>
    <property type="evidence" value="ECO:0007669"/>
    <property type="project" value="TreeGrafter"/>
</dbReference>
<dbReference type="GO" id="GO:0034703">
    <property type="term" value="C:cation channel complex"/>
    <property type="evidence" value="ECO:0007669"/>
    <property type="project" value="TreeGrafter"/>
</dbReference>
<dbReference type="KEGG" id="tasa:A1Q1_04209"/>
<feature type="compositionally biased region" description="Low complexity" evidence="1">
    <location>
        <begin position="2160"/>
        <end position="2172"/>
    </location>
</feature>
<dbReference type="VEuPathDB" id="FungiDB:A1Q1_04209"/>
<dbReference type="OrthoDB" id="5584001at2759"/>
<reference evidence="3 4" key="1">
    <citation type="journal article" date="2012" name="Eukaryot. Cell">
        <title>Draft genome sequence of CBS 2479, the standard type strain of Trichosporon asahii.</title>
        <authorList>
            <person name="Yang R.Y."/>
            <person name="Li H.T."/>
            <person name="Zhu H."/>
            <person name="Zhou G.P."/>
            <person name="Wang M."/>
            <person name="Wang L."/>
        </authorList>
    </citation>
    <scope>NUCLEOTIDE SEQUENCE [LARGE SCALE GENOMIC DNA]</scope>
    <source>
        <strain evidence="4">ATCC 90039 / CBS 2479 / JCM 2466 / KCTC 7840 / NCYC 2677 / UAMH 7654</strain>
    </source>
</reference>
<feature type="compositionally biased region" description="Basic and acidic residues" evidence="1">
    <location>
        <begin position="2366"/>
        <end position="2375"/>
    </location>
</feature>
<organism evidence="3 4">
    <name type="scientific">Trichosporon asahii var. asahii (strain ATCC 90039 / CBS 2479 / JCM 2466 / KCTC 7840 / NBRC 103889/ NCYC 2677 / UAMH 7654)</name>
    <name type="common">Yeast</name>
    <dbReference type="NCBI Taxonomy" id="1186058"/>
    <lineage>
        <taxon>Eukaryota</taxon>
        <taxon>Fungi</taxon>
        <taxon>Dikarya</taxon>
        <taxon>Basidiomycota</taxon>
        <taxon>Agaricomycotina</taxon>
        <taxon>Tremellomycetes</taxon>
        <taxon>Trichosporonales</taxon>
        <taxon>Trichosporonaceae</taxon>
        <taxon>Trichosporon</taxon>
    </lineage>
</organism>
<feature type="compositionally biased region" description="Polar residues" evidence="1">
    <location>
        <begin position="96"/>
        <end position="116"/>
    </location>
</feature>
<dbReference type="GeneID" id="25987722"/>
<dbReference type="InterPro" id="IPR046460">
    <property type="entry name" value="UNC80_C"/>
</dbReference>
<feature type="region of interest" description="Disordered" evidence="1">
    <location>
        <begin position="2062"/>
        <end position="2189"/>
    </location>
</feature>
<feature type="region of interest" description="Disordered" evidence="1">
    <location>
        <begin position="1233"/>
        <end position="1258"/>
    </location>
</feature>
<feature type="compositionally biased region" description="Low complexity" evidence="1">
    <location>
        <begin position="2109"/>
        <end position="2131"/>
    </location>
</feature>
<feature type="compositionally biased region" description="Basic and acidic residues" evidence="1">
    <location>
        <begin position="35"/>
        <end position="45"/>
    </location>
</feature>
<dbReference type="GO" id="GO:0005261">
    <property type="term" value="F:monoatomic cation channel activity"/>
    <property type="evidence" value="ECO:0007669"/>
    <property type="project" value="TreeGrafter"/>
</dbReference>
<dbReference type="HOGENOM" id="CLU_000891_0_0_1"/>
<accession>J5SQH8</accession>
<protein>
    <recommendedName>
        <fullName evidence="2">Protein UNC80 C-terminal domain-containing protein</fullName>
    </recommendedName>
</protein>
<dbReference type="PANTHER" id="PTHR31781">
    <property type="entry name" value="UNC80"/>
    <property type="match status" value="1"/>
</dbReference>